<accession>A0A0N4Y5Q8</accession>
<dbReference type="GO" id="GO:0008289">
    <property type="term" value="F:lipid binding"/>
    <property type="evidence" value="ECO:0007669"/>
    <property type="project" value="InterPro"/>
</dbReference>
<dbReference type="Proteomes" id="UP000271162">
    <property type="component" value="Unassembled WGS sequence"/>
</dbReference>
<dbReference type="PANTHER" id="PTHR13024:SF0">
    <property type="entry name" value="MICROSOMAL TRIACYLGLYCEROL TRANSFER PROTEIN"/>
    <property type="match status" value="1"/>
</dbReference>
<keyword evidence="7" id="KW-1185">Reference proteome</keyword>
<dbReference type="AlphaFoldDB" id="A0A0N4Y5Q8"/>
<proteinExistence type="predicted"/>
<evidence type="ECO:0000256" key="3">
    <source>
        <dbReference type="ARBA" id="ARBA00022729"/>
    </source>
</evidence>
<dbReference type="STRING" id="27835.A0A0N4Y5Q8"/>
<dbReference type="InterPro" id="IPR039988">
    <property type="entry name" value="MTTP"/>
</dbReference>
<dbReference type="OMA" id="HVWGGSA"/>
<sequence length="946" mass="106211">MTYQFMYAMINTIYTPAENGEGDDQYVGGYLKFYPKIIRSIRVKLWAESLGLVRPRRVVALEPFLVLWAETKTEPLDEKANTVHKTAPVNDEEKARFIKVDYSFETESVMYDVLANKVKAPSTIIAGNFSFDSLHHDMQGGMLGRYRLTVCKTGNCGDVPDVYVSFVQGGNNIQEVLYDPSQFPGQEPRWNFMYAMINTIYTPAENGEGDDQYVDTVYGRCFVQFGRPEDKRFRRKISNCELKADANYTRFGGLQPVKYEQDVHYLQNVKIDADIVVIDAIEILTFGTPFHEKWGFTVESRTHVEITNRTMKYVTRPCSSETHTAATCASDKFGAVPVGKKLYENVALGRKASENEFIKLVEKMRTHLFDMGDTHTCEKHPQMFAEIVQAGRKASEADWKAALMRPENEPVLHVLGNVLGSIGDSKSLKIAREVLFVEGPEFLDDYLLGAAHAAGNDEKWHKQLMYWLSEVKNDQTTFWKVANTVATVLRQRCDRTTSSKKACRLGKEKIVTKFIDEVSACQAEDCHLKSLEVLQNIPIAASYEKARQFLCTATHTSAVQIAALQVIKSANEELYDPKLANTLIKVFRNTCPQPTSTGESQLAIDILIRCLPEQQHVATMLLRTETTNPDDHEKWQYFYKAVQSSTRKDELKEEFWRKMRQFKVFRPNYAHRALQANSAAHWQEIGEIDGYKLHSTSSVEFGSGIFKRSEFDIRMKHGKQDESLFALSTMAVGLDSFVSDQSTPADPEAKVRLSFLGHSLPSVTLFKGSTELMGAVFNADGQTMKALEGNVMLREASTVLPLLSGLTVEASSNGALSLKILASTEVSLWEQHSKSGLDVNISVSMGSEAELLHHGEVVHRLNSNLALITTVGADADVQFSAIPFDFCVTVHRNNAQISFESIDEKTTKPKGKRTVNSSKTVPAETFKLDDSVTEQCNALARKQQNI</sequence>
<reference evidence="6 7" key="2">
    <citation type="submission" date="2018-11" db="EMBL/GenBank/DDBJ databases">
        <authorList>
            <consortium name="Pathogen Informatics"/>
        </authorList>
    </citation>
    <scope>NUCLEOTIDE SEQUENCE [LARGE SCALE GENOMIC DNA]</scope>
</reference>
<evidence type="ECO:0000259" key="5">
    <source>
        <dbReference type="Pfam" id="PF19444"/>
    </source>
</evidence>
<keyword evidence="4" id="KW-0256">Endoplasmic reticulum</keyword>
<dbReference type="GO" id="GO:0016323">
    <property type="term" value="C:basolateral plasma membrane"/>
    <property type="evidence" value="ECO:0007669"/>
    <property type="project" value="TreeGrafter"/>
</dbReference>
<keyword evidence="3" id="KW-0732">Signal</keyword>
<dbReference type="WBParaSite" id="NBR_0001135601-mRNA-1">
    <property type="protein sequence ID" value="NBR_0001135601-mRNA-1"/>
    <property type="gene ID" value="NBR_0001135601"/>
</dbReference>
<dbReference type="InterPro" id="IPR011030">
    <property type="entry name" value="Lipovitellin_superhlx_dom"/>
</dbReference>
<reference evidence="8" key="1">
    <citation type="submission" date="2017-02" db="UniProtKB">
        <authorList>
            <consortium name="WormBaseParasite"/>
        </authorList>
    </citation>
    <scope>IDENTIFICATION</scope>
</reference>
<dbReference type="PANTHER" id="PTHR13024">
    <property type="entry name" value="MICROSOMAL TRIGLYCERIDE TRANSFER PROTEIN, LARGE SUBUNIT"/>
    <property type="match status" value="1"/>
</dbReference>
<dbReference type="GO" id="GO:0005783">
    <property type="term" value="C:endoplasmic reticulum"/>
    <property type="evidence" value="ECO:0007669"/>
    <property type="project" value="UniProtKB-SubCell"/>
</dbReference>
<dbReference type="GO" id="GO:0005794">
    <property type="term" value="C:Golgi apparatus"/>
    <property type="evidence" value="ECO:0007669"/>
    <property type="project" value="TreeGrafter"/>
</dbReference>
<dbReference type="GO" id="GO:0042157">
    <property type="term" value="P:lipoprotein metabolic process"/>
    <property type="evidence" value="ECO:0007669"/>
    <property type="project" value="TreeGrafter"/>
</dbReference>
<evidence type="ECO:0000313" key="7">
    <source>
        <dbReference type="Proteomes" id="UP000271162"/>
    </source>
</evidence>
<keyword evidence="2" id="KW-0813">Transport</keyword>
<dbReference type="Gene3D" id="1.25.10.20">
    <property type="entry name" value="Vitellinogen, superhelical"/>
    <property type="match status" value="1"/>
</dbReference>
<evidence type="ECO:0000256" key="1">
    <source>
        <dbReference type="ARBA" id="ARBA00004240"/>
    </source>
</evidence>
<dbReference type="InterPro" id="IPR045811">
    <property type="entry name" value="MTP_lip-bd"/>
</dbReference>
<evidence type="ECO:0000256" key="4">
    <source>
        <dbReference type="ARBA" id="ARBA00022824"/>
    </source>
</evidence>
<organism evidence="8">
    <name type="scientific">Nippostrongylus brasiliensis</name>
    <name type="common">Rat hookworm</name>
    <dbReference type="NCBI Taxonomy" id="27835"/>
    <lineage>
        <taxon>Eukaryota</taxon>
        <taxon>Metazoa</taxon>
        <taxon>Ecdysozoa</taxon>
        <taxon>Nematoda</taxon>
        <taxon>Chromadorea</taxon>
        <taxon>Rhabditida</taxon>
        <taxon>Rhabditina</taxon>
        <taxon>Rhabditomorpha</taxon>
        <taxon>Strongyloidea</taxon>
        <taxon>Heligmosomidae</taxon>
        <taxon>Nippostrongylus</taxon>
    </lineage>
</organism>
<protein>
    <submittedName>
        <fullName evidence="8">Microsomal triglyceride transfer protein (inferred by orthology to a C. elegans protein)</fullName>
    </submittedName>
</protein>
<gene>
    <name evidence="6" type="ORF">NBR_LOCUS11357</name>
</gene>
<name>A0A0N4Y5Q8_NIPBR</name>
<evidence type="ECO:0000313" key="6">
    <source>
        <dbReference type="EMBL" id="VDL74946.1"/>
    </source>
</evidence>
<comment type="subcellular location">
    <subcellularLocation>
        <location evidence="1">Endoplasmic reticulum</location>
    </subcellularLocation>
</comment>
<dbReference type="Pfam" id="PF19444">
    <property type="entry name" value="MTP_lip_bd"/>
    <property type="match status" value="1"/>
</dbReference>
<dbReference type="GO" id="GO:0005548">
    <property type="term" value="F:phospholipid transporter activity"/>
    <property type="evidence" value="ECO:0007669"/>
    <property type="project" value="InterPro"/>
</dbReference>
<dbReference type="EMBL" id="UYSL01020508">
    <property type="protein sequence ID" value="VDL74946.1"/>
    <property type="molecule type" value="Genomic_DNA"/>
</dbReference>
<feature type="domain" description="MTP large subunit lipid-binding" evidence="5">
    <location>
        <begin position="701"/>
        <end position="939"/>
    </location>
</feature>
<evidence type="ECO:0000256" key="2">
    <source>
        <dbReference type="ARBA" id="ARBA00022448"/>
    </source>
</evidence>
<evidence type="ECO:0000313" key="8">
    <source>
        <dbReference type="WBParaSite" id="NBR_0001135601-mRNA-1"/>
    </source>
</evidence>